<evidence type="ECO:0000259" key="3">
    <source>
        <dbReference type="PROSITE" id="PS51762"/>
    </source>
</evidence>
<dbReference type="SUPFAM" id="SSF49899">
    <property type="entry name" value="Concanavalin A-like lectins/glucanases"/>
    <property type="match status" value="1"/>
</dbReference>
<accession>A0A8K0GMU4</accession>
<dbReference type="InterPro" id="IPR013320">
    <property type="entry name" value="ConA-like_dom_sf"/>
</dbReference>
<feature type="chain" id="PRO_5035435855" description="GH16 domain-containing protein" evidence="2">
    <location>
        <begin position="21"/>
        <end position="369"/>
    </location>
</feature>
<keyword evidence="2" id="KW-0732">Signal</keyword>
<dbReference type="PANTHER" id="PTHR10963:SF55">
    <property type="entry name" value="GLYCOSIDE HYDROLASE FAMILY 16 PROTEIN"/>
    <property type="match status" value="1"/>
</dbReference>
<dbReference type="InterPro" id="IPR000757">
    <property type="entry name" value="Beta-glucanase-like"/>
</dbReference>
<protein>
    <recommendedName>
        <fullName evidence="3">GH16 domain-containing protein</fullName>
    </recommendedName>
</protein>
<comment type="caution">
    <text evidence="4">The sequence shown here is derived from an EMBL/GenBank/DDBJ whole genome shotgun (WGS) entry which is preliminary data.</text>
</comment>
<dbReference type="GO" id="GO:0004553">
    <property type="term" value="F:hydrolase activity, hydrolyzing O-glycosyl compounds"/>
    <property type="evidence" value="ECO:0007669"/>
    <property type="project" value="InterPro"/>
</dbReference>
<dbReference type="Pfam" id="PF00722">
    <property type="entry name" value="Glyco_hydro_16"/>
    <property type="match status" value="1"/>
</dbReference>
<dbReference type="GO" id="GO:0005975">
    <property type="term" value="P:carbohydrate metabolic process"/>
    <property type="evidence" value="ECO:0007669"/>
    <property type="project" value="InterPro"/>
</dbReference>
<feature type="domain" description="GH16" evidence="3">
    <location>
        <begin position="26"/>
        <end position="369"/>
    </location>
</feature>
<evidence type="ECO:0000256" key="2">
    <source>
        <dbReference type="SAM" id="SignalP"/>
    </source>
</evidence>
<dbReference type="Gene3D" id="2.60.120.200">
    <property type="match status" value="1"/>
</dbReference>
<evidence type="ECO:0000313" key="5">
    <source>
        <dbReference type="Proteomes" id="UP000801492"/>
    </source>
</evidence>
<feature type="signal peptide" evidence="2">
    <location>
        <begin position="1"/>
        <end position="20"/>
    </location>
</feature>
<sequence>MKVSIFLFTVASTFFYETHQCMPSATTASGSAAPRWICSGQLIFEDNFNTLNLNKWKHEITLGGEGNWEFQWYTNDCENSIAQNGFLKIKPTLTTDYLGKSALTSRTVDLSCSCTNEAFYGCTRRGTLDNVINPIRSAKLYTKGTFAFKYGRVEVRAKMPAGDWLWPAIWMLPKHNVYGEWPKSGAFDIATSRGNRNLTLNGVNIGVQQMASTLHWGPNSKTNRYDKTHWKKNKDEFNENFHVYELLWTPDSITFKVDDEYLGTVTPPPQGGFWELGEFGKGDQKSIWEHGSKIAPFDHEFYLIISLAVGGVSHFPDNASSPRKKPWWNSSLKATADFWNNRKRWLHTWNLGRNEDSYLQVDYVRVYAV</sequence>
<evidence type="ECO:0000256" key="1">
    <source>
        <dbReference type="ARBA" id="ARBA00006865"/>
    </source>
</evidence>
<dbReference type="AlphaFoldDB" id="A0A8K0GMU4"/>
<keyword evidence="5" id="KW-1185">Reference proteome</keyword>
<dbReference type="PANTHER" id="PTHR10963">
    <property type="entry name" value="GLYCOSYL HYDROLASE-RELATED"/>
    <property type="match status" value="1"/>
</dbReference>
<proteinExistence type="inferred from homology"/>
<dbReference type="OrthoDB" id="4781at2759"/>
<comment type="similarity">
    <text evidence="1">Belongs to the glycosyl hydrolase 16 family.</text>
</comment>
<dbReference type="Proteomes" id="UP000801492">
    <property type="component" value="Unassembled WGS sequence"/>
</dbReference>
<name>A0A8K0GMU4_IGNLU</name>
<organism evidence="4 5">
    <name type="scientific">Ignelater luminosus</name>
    <name type="common">Cucubano</name>
    <name type="synonym">Pyrophorus luminosus</name>
    <dbReference type="NCBI Taxonomy" id="2038154"/>
    <lineage>
        <taxon>Eukaryota</taxon>
        <taxon>Metazoa</taxon>
        <taxon>Ecdysozoa</taxon>
        <taxon>Arthropoda</taxon>
        <taxon>Hexapoda</taxon>
        <taxon>Insecta</taxon>
        <taxon>Pterygota</taxon>
        <taxon>Neoptera</taxon>
        <taxon>Endopterygota</taxon>
        <taxon>Coleoptera</taxon>
        <taxon>Polyphaga</taxon>
        <taxon>Elateriformia</taxon>
        <taxon>Elateroidea</taxon>
        <taxon>Elateridae</taxon>
        <taxon>Agrypninae</taxon>
        <taxon>Pyrophorini</taxon>
        <taxon>Ignelater</taxon>
    </lineage>
</organism>
<reference evidence="4" key="1">
    <citation type="submission" date="2019-08" db="EMBL/GenBank/DDBJ databases">
        <title>The genome of the North American firefly Photinus pyralis.</title>
        <authorList>
            <consortium name="Photinus pyralis genome working group"/>
            <person name="Fallon T.R."/>
            <person name="Sander Lower S.E."/>
            <person name="Weng J.-K."/>
        </authorList>
    </citation>
    <scope>NUCLEOTIDE SEQUENCE</scope>
    <source>
        <strain evidence="4">TRF0915ILg1</strain>
        <tissue evidence="4">Whole body</tissue>
    </source>
</reference>
<evidence type="ECO:0000313" key="4">
    <source>
        <dbReference type="EMBL" id="KAF2903373.1"/>
    </source>
</evidence>
<dbReference type="EMBL" id="VTPC01001043">
    <property type="protein sequence ID" value="KAF2903373.1"/>
    <property type="molecule type" value="Genomic_DNA"/>
</dbReference>
<dbReference type="PROSITE" id="PS51762">
    <property type="entry name" value="GH16_2"/>
    <property type="match status" value="1"/>
</dbReference>
<gene>
    <name evidence="4" type="ORF">ILUMI_02809</name>
</gene>
<dbReference type="InterPro" id="IPR050546">
    <property type="entry name" value="Glycosyl_Hydrlase_16"/>
</dbReference>